<dbReference type="AlphaFoldDB" id="A0A2P2LQ46"/>
<sequence>MAAPETSLMIRCAIDCHLTGSESLVEKAITAHIFIWRTQEMGTQPSHTIKKEKGNVYDDLNVKRKNKERN</sequence>
<evidence type="ECO:0000313" key="1">
    <source>
        <dbReference type="EMBL" id="MBX20091.1"/>
    </source>
</evidence>
<organism evidence="1">
    <name type="scientific">Rhizophora mucronata</name>
    <name type="common">Asiatic mangrove</name>
    <dbReference type="NCBI Taxonomy" id="61149"/>
    <lineage>
        <taxon>Eukaryota</taxon>
        <taxon>Viridiplantae</taxon>
        <taxon>Streptophyta</taxon>
        <taxon>Embryophyta</taxon>
        <taxon>Tracheophyta</taxon>
        <taxon>Spermatophyta</taxon>
        <taxon>Magnoliopsida</taxon>
        <taxon>eudicotyledons</taxon>
        <taxon>Gunneridae</taxon>
        <taxon>Pentapetalae</taxon>
        <taxon>rosids</taxon>
        <taxon>fabids</taxon>
        <taxon>Malpighiales</taxon>
        <taxon>Rhizophoraceae</taxon>
        <taxon>Rhizophora</taxon>
    </lineage>
</organism>
<reference evidence="1" key="1">
    <citation type="submission" date="2018-02" db="EMBL/GenBank/DDBJ databases">
        <title>Rhizophora mucronata_Transcriptome.</title>
        <authorList>
            <person name="Meera S.P."/>
            <person name="Sreeshan A."/>
            <person name="Augustine A."/>
        </authorList>
    </citation>
    <scope>NUCLEOTIDE SEQUENCE</scope>
    <source>
        <tissue evidence="1">Leaf</tissue>
    </source>
</reference>
<dbReference type="EMBL" id="GGEC01039607">
    <property type="protein sequence ID" value="MBX20091.1"/>
    <property type="molecule type" value="Transcribed_RNA"/>
</dbReference>
<accession>A0A2P2LQ46</accession>
<protein>
    <submittedName>
        <fullName evidence="1">Pollen-specific protein SF3</fullName>
    </submittedName>
</protein>
<name>A0A2P2LQ46_RHIMU</name>
<proteinExistence type="predicted"/>